<dbReference type="Proteomes" id="UP001598448">
    <property type="component" value="Unassembled WGS sequence"/>
</dbReference>
<dbReference type="SUPFAM" id="SSF55909">
    <property type="entry name" value="Pentein"/>
    <property type="match status" value="1"/>
</dbReference>
<reference evidence="4 5" key="1">
    <citation type="submission" date="2024-09" db="EMBL/GenBank/DDBJ databases">
        <title>The Natural Products Discovery Center: Release of the First 8490 Sequenced Strains for Exploring Actinobacteria Biosynthetic Diversity.</title>
        <authorList>
            <person name="Kalkreuter E."/>
            <person name="Kautsar S.A."/>
            <person name="Yang D."/>
            <person name="Bader C.D."/>
            <person name="Teijaro C.N."/>
            <person name="Fluegel L."/>
            <person name="Davis C.M."/>
            <person name="Simpson J.R."/>
            <person name="Lauterbach L."/>
            <person name="Steele A.D."/>
            <person name="Gui C."/>
            <person name="Meng S."/>
            <person name="Li G."/>
            <person name="Viehrig K."/>
            <person name="Ye F."/>
            <person name="Su P."/>
            <person name="Kiefer A.F."/>
            <person name="Nichols A."/>
            <person name="Cepeda A.J."/>
            <person name="Yan W."/>
            <person name="Fan B."/>
            <person name="Jiang Y."/>
            <person name="Adhikari A."/>
            <person name="Zheng C.-J."/>
            <person name="Schuster L."/>
            <person name="Cowan T.M."/>
            <person name="Smanski M.J."/>
            <person name="Chevrette M.G."/>
            <person name="De Carvalho L.P.S."/>
            <person name="Shen B."/>
        </authorList>
    </citation>
    <scope>NUCLEOTIDE SEQUENCE [LARGE SCALE GENOMIC DNA]</scope>
    <source>
        <strain evidence="4 5">NPDC058348</strain>
    </source>
</reference>
<dbReference type="InterPro" id="IPR006311">
    <property type="entry name" value="TAT_signal"/>
</dbReference>
<feature type="region of interest" description="Disordered" evidence="2">
    <location>
        <begin position="22"/>
        <end position="50"/>
    </location>
</feature>
<feature type="signal peptide" evidence="3">
    <location>
        <begin position="1"/>
        <end position="29"/>
    </location>
</feature>
<dbReference type="Pfam" id="PF04371">
    <property type="entry name" value="PAD_porph"/>
    <property type="match status" value="1"/>
</dbReference>
<sequence>MKERTRRALLRSGTAAALAGAGLLTPACAPPPGPGPDGRRSAPGPGPAEYRMPAEWRRHARTYMAWPPSDSPWRDDVPAVRRDVARIARAVARYEPVTLLAAPGEAARAGRACGASVDVVPVAVDDLWMRDTGPTFVTGQDGALAGVDFHFNGWGGKQEHRRDGRVARRLLAREHVTRTDAPITAEGGSLETDGEGTLLVTESSLVNPNRNPGRSRADVEAALRKLLGVDKVIWLKGVRGEDITDCHVDALARFAGPGVVVLGRPASGGPDVWTRVYAQARTALESATDARGRRLEIVELPEPDPAELGRRGPEFLGSYVNYYVVNDAVILPRFGDRRADDRAASIVRDLHPGRAVVPLGIDMLAEGGGGIHCATQQRPAAG</sequence>
<dbReference type="Gene3D" id="3.75.10.10">
    <property type="entry name" value="L-arginine/glycine Amidinotransferase, Chain A"/>
    <property type="match status" value="1"/>
</dbReference>
<dbReference type="PANTHER" id="PTHR31377:SF0">
    <property type="entry name" value="AGMATINE DEIMINASE-RELATED"/>
    <property type="match status" value="1"/>
</dbReference>
<protein>
    <submittedName>
        <fullName evidence="4">Agmatine deiminase family protein</fullName>
    </submittedName>
</protein>
<gene>
    <name evidence="4" type="ORF">ACFWJN_18335</name>
</gene>
<dbReference type="EMBL" id="JBHXIJ010000127">
    <property type="protein sequence ID" value="MFD5100900.1"/>
    <property type="molecule type" value="Genomic_DNA"/>
</dbReference>
<name>A0ABW6FNN0_9ACTN</name>
<evidence type="ECO:0000256" key="1">
    <source>
        <dbReference type="ARBA" id="ARBA00022801"/>
    </source>
</evidence>
<organism evidence="4 5">
    <name type="scientific">Streptomyces albidochromogenes</name>
    <dbReference type="NCBI Taxonomy" id="329524"/>
    <lineage>
        <taxon>Bacteria</taxon>
        <taxon>Bacillati</taxon>
        <taxon>Actinomycetota</taxon>
        <taxon>Actinomycetes</taxon>
        <taxon>Kitasatosporales</taxon>
        <taxon>Streptomycetaceae</taxon>
        <taxon>Streptomyces</taxon>
    </lineage>
</organism>
<dbReference type="PROSITE" id="PS51318">
    <property type="entry name" value="TAT"/>
    <property type="match status" value="1"/>
</dbReference>
<dbReference type="InterPro" id="IPR007466">
    <property type="entry name" value="Peptidyl-Arg-deiminase_porph"/>
</dbReference>
<evidence type="ECO:0000256" key="3">
    <source>
        <dbReference type="SAM" id="SignalP"/>
    </source>
</evidence>
<keyword evidence="1" id="KW-0378">Hydrolase</keyword>
<dbReference type="RefSeq" id="WP_386715415.1">
    <property type="nucleotide sequence ID" value="NZ_JBHXIJ010000127.1"/>
</dbReference>
<accession>A0ABW6FNN0</accession>
<evidence type="ECO:0000313" key="5">
    <source>
        <dbReference type="Proteomes" id="UP001598448"/>
    </source>
</evidence>
<keyword evidence="5" id="KW-1185">Reference proteome</keyword>
<dbReference type="PANTHER" id="PTHR31377">
    <property type="entry name" value="AGMATINE DEIMINASE-RELATED"/>
    <property type="match status" value="1"/>
</dbReference>
<feature type="chain" id="PRO_5047503034" evidence="3">
    <location>
        <begin position="30"/>
        <end position="382"/>
    </location>
</feature>
<proteinExistence type="predicted"/>
<comment type="caution">
    <text evidence="4">The sequence shown here is derived from an EMBL/GenBank/DDBJ whole genome shotgun (WGS) entry which is preliminary data.</text>
</comment>
<evidence type="ECO:0000256" key="2">
    <source>
        <dbReference type="SAM" id="MobiDB-lite"/>
    </source>
</evidence>
<keyword evidence="3" id="KW-0732">Signal</keyword>
<evidence type="ECO:0000313" key="4">
    <source>
        <dbReference type="EMBL" id="MFD5100900.1"/>
    </source>
</evidence>